<dbReference type="InterPro" id="IPR039426">
    <property type="entry name" value="TonB-dep_rcpt-like"/>
</dbReference>
<dbReference type="InterPro" id="IPR008969">
    <property type="entry name" value="CarboxyPept-like_regulatory"/>
</dbReference>
<accession>A0A5J4SWY5</accession>
<keyword evidence="7" id="KW-0675">Receptor</keyword>
<organism evidence="7">
    <name type="scientific">termite gut metagenome</name>
    <dbReference type="NCBI Taxonomy" id="433724"/>
    <lineage>
        <taxon>unclassified sequences</taxon>
        <taxon>metagenomes</taxon>
        <taxon>organismal metagenomes</taxon>
    </lineage>
</organism>
<gene>
    <name evidence="7" type="ORF">EZS27_002880</name>
</gene>
<reference evidence="7" key="1">
    <citation type="submission" date="2019-03" db="EMBL/GenBank/DDBJ databases">
        <title>Single cell metagenomics reveals metabolic interactions within the superorganism composed of flagellate Streblomastix strix and complex community of Bacteroidetes bacteria on its surface.</title>
        <authorList>
            <person name="Treitli S.C."/>
            <person name="Kolisko M."/>
            <person name="Husnik F."/>
            <person name="Keeling P."/>
            <person name="Hampl V."/>
        </authorList>
    </citation>
    <scope>NUCLEOTIDE SEQUENCE</scope>
    <source>
        <strain evidence="7">STM</strain>
    </source>
</reference>
<evidence type="ECO:0000256" key="5">
    <source>
        <dbReference type="ARBA" id="ARBA00023237"/>
    </source>
</evidence>
<evidence type="ECO:0000256" key="4">
    <source>
        <dbReference type="ARBA" id="ARBA00023136"/>
    </source>
</evidence>
<evidence type="ECO:0000259" key="6">
    <source>
        <dbReference type="Pfam" id="PF07715"/>
    </source>
</evidence>
<dbReference type="NCBIfam" id="TIGR04057">
    <property type="entry name" value="SusC_RagA_signa"/>
    <property type="match status" value="1"/>
</dbReference>
<evidence type="ECO:0000256" key="3">
    <source>
        <dbReference type="ARBA" id="ARBA00022692"/>
    </source>
</evidence>
<keyword evidence="5" id="KW-0998">Cell outer membrane</keyword>
<dbReference type="PROSITE" id="PS52016">
    <property type="entry name" value="TONB_DEPENDENT_REC_3"/>
    <property type="match status" value="1"/>
</dbReference>
<dbReference type="InterPro" id="IPR023997">
    <property type="entry name" value="TonB-dep_OMP_SusC/RagA_CS"/>
</dbReference>
<keyword evidence="4" id="KW-0472">Membrane</keyword>
<keyword evidence="3" id="KW-0812">Transmembrane</keyword>
<evidence type="ECO:0000256" key="2">
    <source>
        <dbReference type="ARBA" id="ARBA00022448"/>
    </source>
</evidence>
<protein>
    <submittedName>
        <fullName evidence="7">TonB-dependent receptor SusC</fullName>
    </submittedName>
</protein>
<evidence type="ECO:0000313" key="7">
    <source>
        <dbReference type="EMBL" id="KAA6349720.1"/>
    </source>
</evidence>
<sequence>MHVKVKIQQIGKKCRNEKRVKRPWRLLLMGWLLIGINLSALSQIPVTGTVTEDGNKEPLVGVIVAIKGTNKAVPTDINGSYKIEVENERAVLVFSIIGFVSQEITVGTHRRIDVNLKEKSMELDEVVVTGYWTQKKRDITGAISSVTDKTISEKQAVSIFDALVGTTSGVQILSNSGAPGDEMTIRIRGASTLSDAGVNPLYLVDGIQMSNISMINPDDVRSMEILKDAASASIYGSRSANGVVIITTKQGEIGKPRFDAKFLSSFSTLSHKIPQSNRLEREIFDRSNATKNLESVGLAPHPNDSTAFNRNADNDYQDLMTQTAVRNQLDLSLSGGTSQLKYRGSIQYLDDEGIVLNTFFKRISGRFNVAYLATKNLSVKTNFTFSYTDKNNTNEGRVIQQALQRPPQMSLYFPNGAWMYDNGGRKNPVAEAYLRKNETEQYRTTFYQDVDYNFTNWLKLHGDFALNVEYNDTETFNSKLLETAVPPLNSGSSSSRLSIYSQGNILLAADKKFSEHHLQLFAGGTFESNNVKNMKIGGRNYSTELITTLNVAGELIPADTYTNGTANSLVGFYSRIGYDYLSRYLFNATLRADASSRFGKDNRWGYFPSLSVGWRFSDESFMKWAERWLADGKLRGSFGVTGNQSIGDYDAQTELVLGSYAYNGQSGVRTSTRMGNTLLKWESTTQKNGGIDLSLLKGKITFSGDYYVKNTKDLLYSAALPLEVGYSGGVRTNLGTIQNKGVELMLTWLAFNKRDFSWSTTLNWSTNKNKIMSLPGGDRVDDIWWIGEGSEAGTFYGWKQSGVYAYNESNAWTDDFTTLLTPVFLKDEYGNVVLDKQRNPTLQGYILPNGASYTGTVKHQTSNGTVLGGGDFIWRELPDDKGVINGDVGNEDRQVLGNGQPSWYAGWQNSFRYKDFNFSFSFYASIGGYVYNEDRRTRAIYQTTNVTPDPYIVYNMWKYPGQNTDVYRRGNVNYNNRRGGDYFLEDASFIRLQNVRLTYNLQKRWARKVSIQNFQVYVYGNHLLTWTNYSGFDPEVNQTSVLMPGNDPGRYPRKREMGFGINLSF</sequence>
<dbReference type="InterPro" id="IPR023996">
    <property type="entry name" value="TonB-dep_OMP_SusC/RagA"/>
</dbReference>
<dbReference type="SUPFAM" id="SSF49464">
    <property type="entry name" value="Carboxypeptidase regulatory domain-like"/>
    <property type="match status" value="1"/>
</dbReference>
<dbReference type="SUPFAM" id="SSF56935">
    <property type="entry name" value="Porins"/>
    <property type="match status" value="1"/>
</dbReference>
<comment type="subcellular location">
    <subcellularLocation>
        <location evidence="1">Cell outer membrane</location>
        <topology evidence="1">Multi-pass membrane protein</topology>
    </subcellularLocation>
</comment>
<dbReference type="AlphaFoldDB" id="A0A5J4SWY5"/>
<feature type="domain" description="TonB-dependent receptor plug" evidence="6">
    <location>
        <begin position="135"/>
        <end position="243"/>
    </location>
</feature>
<dbReference type="GO" id="GO:0009279">
    <property type="term" value="C:cell outer membrane"/>
    <property type="evidence" value="ECO:0007669"/>
    <property type="project" value="UniProtKB-SubCell"/>
</dbReference>
<dbReference type="EMBL" id="SNRY01000041">
    <property type="protein sequence ID" value="KAA6349720.1"/>
    <property type="molecule type" value="Genomic_DNA"/>
</dbReference>
<dbReference type="Gene3D" id="2.170.130.10">
    <property type="entry name" value="TonB-dependent receptor, plug domain"/>
    <property type="match status" value="1"/>
</dbReference>
<keyword evidence="2" id="KW-0813">Transport</keyword>
<dbReference type="InterPro" id="IPR012910">
    <property type="entry name" value="Plug_dom"/>
</dbReference>
<dbReference type="Gene3D" id="2.60.40.1120">
    <property type="entry name" value="Carboxypeptidase-like, regulatory domain"/>
    <property type="match status" value="1"/>
</dbReference>
<dbReference type="Pfam" id="PF13715">
    <property type="entry name" value="CarbopepD_reg_2"/>
    <property type="match status" value="1"/>
</dbReference>
<dbReference type="Pfam" id="PF07715">
    <property type="entry name" value="Plug"/>
    <property type="match status" value="1"/>
</dbReference>
<dbReference type="InterPro" id="IPR036942">
    <property type="entry name" value="Beta-barrel_TonB_sf"/>
</dbReference>
<dbReference type="NCBIfam" id="TIGR04056">
    <property type="entry name" value="OMP_RagA_SusC"/>
    <property type="match status" value="1"/>
</dbReference>
<name>A0A5J4SWY5_9ZZZZ</name>
<proteinExistence type="predicted"/>
<dbReference type="InterPro" id="IPR037066">
    <property type="entry name" value="Plug_dom_sf"/>
</dbReference>
<evidence type="ECO:0000256" key="1">
    <source>
        <dbReference type="ARBA" id="ARBA00004571"/>
    </source>
</evidence>
<comment type="caution">
    <text evidence="7">The sequence shown here is derived from an EMBL/GenBank/DDBJ whole genome shotgun (WGS) entry which is preliminary data.</text>
</comment>
<dbReference type="Gene3D" id="2.40.170.20">
    <property type="entry name" value="TonB-dependent receptor, beta-barrel domain"/>
    <property type="match status" value="1"/>
</dbReference>